<feature type="domain" description="Methyltransferase" evidence="3">
    <location>
        <begin position="232"/>
        <end position="357"/>
    </location>
</feature>
<organism evidence="4 5">
    <name type="scientific">Tetrahymena thermophila (strain SB210)</name>
    <dbReference type="NCBI Taxonomy" id="312017"/>
    <lineage>
        <taxon>Eukaryota</taxon>
        <taxon>Sar</taxon>
        <taxon>Alveolata</taxon>
        <taxon>Ciliophora</taxon>
        <taxon>Intramacronucleata</taxon>
        <taxon>Oligohymenophorea</taxon>
        <taxon>Hymenostomatida</taxon>
        <taxon>Tetrahymenina</taxon>
        <taxon>Tetrahymenidae</taxon>
        <taxon>Tetrahymena</taxon>
    </lineage>
</organism>
<dbReference type="Proteomes" id="UP000009168">
    <property type="component" value="Unassembled WGS sequence"/>
</dbReference>
<protein>
    <submittedName>
        <fullName evidence="4">Methyltransferase domain protein</fullName>
    </submittedName>
</protein>
<sequence>MKKMKQQKNPLTLLFQYEQQLGLENLKKQSPKKKKRANCIKQSKLTQLNQKIIIFLRNLGISNASDINQQFNKKSVCIKDLPPKIHNQFKKQKIVKKNKYFLKNSNLQSYTSLLLQHRIQATKLQKKQPSRANIQRNSKSLVDSYNILSIKRKIESNSLNNLFINQQQSNQITNSYYQKSLDYFYKTLIINQQIQRNLNKNKQMDTQTYDQSRPAIPPQHFDMVLNQVKNRNNYLDLGMETGQNFFQFYHQFNGNIVGIDLNSQRVEFVRQKAQKILPTQAINRTQLIDGDVFKIADKLPNKTFDLVTIGSQIHNFGSPDKFYQFAKERLLSAEGTLALTSINPLDVEFQACYDDKENAALRKDFATLNEYLSEYAILPNNPFLNQGVMMRHFNNIQKFEQNVEQVMEAEHVFEYFRTLPSYIKYMQDDTQVDKYALQNFERKVREKIQKRSLTMTKQQSLLRVTHKILTFLLRK</sequence>
<dbReference type="RefSeq" id="XP_001007647.4">
    <property type="nucleotide sequence ID" value="XM_001007647.4"/>
</dbReference>
<dbReference type="Gene3D" id="3.40.50.150">
    <property type="entry name" value="Vaccinia Virus protein VP39"/>
    <property type="match status" value="1"/>
</dbReference>
<dbReference type="GO" id="GO:0032259">
    <property type="term" value="P:methylation"/>
    <property type="evidence" value="ECO:0007669"/>
    <property type="project" value="UniProtKB-KW"/>
</dbReference>
<evidence type="ECO:0000256" key="1">
    <source>
        <dbReference type="ARBA" id="ARBA00022603"/>
    </source>
</evidence>
<dbReference type="KEGG" id="tet:TTHERM_00059150"/>
<dbReference type="EMBL" id="GG662853">
    <property type="protein sequence ID" value="EAR87402.4"/>
    <property type="molecule type" value="Genomic_DNA"/>
</dbReference>
<dbReference type="PANTHER" id="PTHR44942">
    <property type="entry name" value="METHYLTRANSF_11 DOMAIN-CONTAINING PROTEIN"/>
    <property type="match status" value="1"/>
</dbReference>
<dbReference type="GO" id="GO:0008168">
    <property type="term" value="F:methyltransferase activity"/>
    <property type="evidence" value="ECO:0007669"/>
    <property type="project" value="UniProtKB-KW"/>
</dbReference>
<keyword evidence="5" id="KW-1185">Reference proteome</keyword>
<proteinExistence type="predicted"/>
<dbReference type="InterPro" id="IPR051052">
    <property type="entry name" value="Diverse_substrate_MTase"/>
</dbReference>
<dbReference type="AlphaFoldDB" id="I7M6W8"/>
<keyword evidence="2" id="KW-0808">Transferase</keyword>
<evidence type="ECO:0000256" key="2">
    <source>
        <dbReference type="ARBA" id="ARBA00022679"/>
    </source>
</evidence>
<evidence type="ECO:0000259" key="3">
    <source>
        <dbReference type="Pfam" id="PF13847"/>
    </source>
</evidence>
<dbReference type="Pfam" id="PF13847">
    <property type="entry name" value="Methyltransf_31"/>
    <property type="match status" value="1"/>
</dbReference>
<dbReference type="GeneID" id="7829520"/>
<accession>I7M6W8</accession>
<gene>
    <name evidence="4" type="ORF">TTHERM_00059150</name>
</gene>
<keyword evidence="1 4" id="KW-0489">Methyltransferase</keyword>
<reference evidence="5" key="1">
    <citation type="journal article" date="2006" name="PLoS Biol.">
        <title>Macronuclear genome sequence of the ciliate Tetrahymena thermophila, a model eukaryote.</title>
        <authorList>
            <person name="Eisen J.A."/>
            <person name="Coyne R.S."/>
            <person name="Wu M."/>
            <person name="Wu D."/>
            <person name="Thiagarajan M."/>
            <person name="Wortman J.R."/>
            <person name="Badger J.H."/>
            <person name="Ren Q."/>
            <person name="Amedeo P."/>
            <person name="Jones K.M."/>
            <person name="Tallon L.J."/>
            <person name="Delcher A.L."/>
            <person name="Salzberg S.L."/>
            <person name="Silva J.C."/>
            <person name="Haas B.J."/>
            <person name="Majoros W.H."/>
            <person name="Farzad M."/>
            <person name="Carlton J.M."/>
            <person name="Smith R.K. Jr."/>
            <person name="Garg J."/>
            <person name="Pearlman R.E."/>
            <person name="Karrer K.M."/>
            <person name="Sun L."/>
            <person name="Manning G."/>
            <person name="Elde N.C."/>
            <person name="Turkewitz A.P."/>
            <person name="Asai D.J."/>
            <person name="Wilkes D.E."/>
            <person name="Wang Y."/>
            <person name="Cai H."/>
            <person name="Collins K."/>
            <person name="Stewart B.A."/>
            <person name="Lee S.R."/>
            <person name="Wilamowska K."/>
            <person name="Weinberg Z."/>
            <person name="Ruzzo W.L."/>
            <person name="Wloga D."/>
            <person name="Gaertig J."/>
            <person name="Frankel J."/>
            <person name="Tsao C.-C."/>
            <person name="Gorovsky M.A."/>
            <person name="Keeling P.J."/>
            <person name="Waller R.F."/>
            <person name="Patron N.J."/>
            <person name="Cherry J.M."/>
            <person name="Stover N.A."/>
            <person name="Krieger C.J."/>
            <person name="del Toro C."/>
            <person name="Ryder H.F."/>
            <person name="Williamson S.C."/>
            <person name="Barbeau R.A."/>
            <person name="Hamilton E.P."/>
            <person name="Orias E."/>
        </authorList>
    </citation>
    <scope>NUCLEOTIDE SEQUENCE [LARGE SCALE GENOMIC DNA]</scope>
    <source>
        <strain evidence="5">SB210</strain>
    </source>
</reference>
<evidence type="ECO:0000313" key="4">
    <source>
        <dbReference type="EMBL" id="EAR87402.4"/>
    </source>
</evidence>
<dbReference type="InterPro" id="IPR029063">
    <property type="entry name" value="SAM-dependent_MTases_sf"/>
</dbReference>
<dbReference type="InParanoid" id="I7M6W8"/>
<dbReference type="PANTHER" id="PTHR44942:SF4">
    <property type="entry name" value="METHYLTRANSFERASE TYPE 11 DOMAIN-CONTAINING PROTEIN"/>
    <property type="match status" value="1"/>
</dbReference>
<dbReference type="CDD" id="cd02440">
    <property type="entry name" value="AdoMet_MTases"/>
    <property type="match status" value="1"/>
</dbReference>
<dbReference type="SUPFAM" id="SSF53335">
    <property type="entry name" value="S-adenosyl-L-methionine-dependent methyltransferases"/>
    <property type="match status" value="1"/>
</dbReference>
<evidence type="ECO:0000313" key="5">
    <source>
        <dbReference type="Proteomes" id="UP000009168"/>
    </source>
</evidence>
<dbReference type="InterPro" id="IPR025714">
    <property type="entry name" value="Methyltranfer_dom"/>
</dbReference>
<name>I7M6W8_TETTS</name>